<reference evidence="12" key="1">
    <citation type="submission" date="2021-10" db="EMBL/GenBank/DDBJ databases">
        <title>Tropical sea cucumber genome reveals ecological adaptation and Cuvierian tubules defense mechanism.</title>
        <authorList>
            <person name="Chen T."/>
        </authorList>
    </citation>
    <scope>NUCLEOTIDE SEQUENCE</scope>
    <source>
        <strain evidence="12">Nanhai2018</strain>
        <tissue evidence="12">Muscle</tissue>
    </source>
</reference>
<dbReference type="InterPro" id="IPR049406">
    <property type="entry name" value="ZIP4_12_EF-hand"/>
</dbReference>
<evidence type="ECO:0000256" key="7">
    <source>
        <dbReference type="SAM" id="MobiDB-lite"/>
    </source>
</evidence>
<dbReference type="PANTHER" id="PTHR12191:SF30">
    <property type="entry name" value="ZINC TRANSPORTER ZIP4 N-TERMINAL DOMAIN-CONTAINING PROTEIN"/>
    <property type="match status" value="1"/>
</dbReference>
<protein>
    <submittedName>
        <fullName evidence="12">Zinc transporter ZIP12</fullName>
    </submittedName>
</protein>
<feature type="domain" description="Zinc transporter ZIP4 N-terminal" evidence="10">
    <location>
        <begin position="86"/>
        <end position="244"/>
    </location>
</feature>
<keyword evidence="9" id="KW-0732">Signal</keyword>
<feature type="signal peptide" evidence="9">
    <location>
        <begin position="1"/>
        <end position="23"/>
    </location>
</feature>
<dbReference type="Proteomes" id="UP001152320">
    <property type="component" value="Chromosome 1"/>
</dbReference>
<feature type="transmembrane region" description="Helical" evidence="8">
    <location>
        <begin position="435"/>
        <end position="458"/>
    </location>
</feature>
<feature type="domain" description="Zinc transporter ZIP4/12 EF-hand" evidence="11">
    <location>
        <begin position="252"/>
        <end position="381"/>
    </location>
</feature>
<keyword evidence="13" id="KW-1185">Reference proteome</keyword>
<feature type="transmembrane region" description="Helical" evidence="8">
    <location>
        <begin position="652"/>
        <end position="671"/>
    </location>
</feature>
<evidence type="ECO:0000256" key="1">
    <source>
        <dbReference type="ARBA" id="ARBA00004141"/>
    </source>
</evidence>
<proteinExistence type="inferred from homology"/>
<evidence type="ECO:0000259" key="10">
    <source>
        <dbReference type="Pfam" id="PF18292"/>
    </source>
</evidence>
<organism evidence="12 13">
    <name type="scientific">Holothuria leucospilota</name>
    <name type="common">Black long sea cucumber</name>
    <name type="synonym">Mertensiothuria leucospilota</name>
    <dbReference type="NCBI Taxonomy" id="206669"/>
    <lineage>
        <taxon>Eukaryota</taxon>
        <taxon>Metazoa</taxon>
        <taxon>Echinodermata</taxon>
        <taxon>Eleutherozoa</taxon>
        <taxon>Echinozoa</taxon>
        <taxon>Holothuroidea</taxon>
        <taxon>Aspidochirotacea</taxon>
        <taxon>Aspidochirotida</taxon>
        <taxon>Holothuriidae</taxon>
        <taxon>Holothuria</taxon>
    </lineage>
</organism>
<evidence type="ECO:0000313" key="13">
    <source>
        <dbReference type="Proteomes" id="UP001152320"/>
    </source>
</evidence>
<feature type="chain" id="PRO_5040432405" evidence="9">
    <location>
        <begin position="24"/>
        <end position="715"/>
    </location>
</feature>
<feature type="transmembrane region" description="Helical" evidence="8">
    <location>
        <begin position="398"/>
        <end position="423"/>
    </location>
</feature>
<dbReference type="GO" id="GO:0005385">
    <property type="term" value="F:zinc ion transmembrane transporter activity"/>
    <property type="evidence" value="ECO:0007669"/>
    <property type="project" value="TreeGrafter"/>
</dbReference>
<dbReference type="AlphaFoldDB" id="A0A9Q1CTD3"/>
<evidence type="ECO:0000256" key="6">
    <source>
        <dbReference type="ARBA" id="ARBA00034634"/>
    </source>
</evidence>
<name>A0A9Q1CTD3_HOLLE</name>
<feature type="region of interest" description="Disordered" evidence="7">
    <location>
        <begin position="27"/>
        <end position="49"/>
    </location>
</feature>
<dbReference type="Pfam" id="PF18292">
    <property type="entry name" value="ZIP4_domain"/>
    <property type="match status" value="1"/>
</dbReference>
<dbReference type="InterPro" id="IPR041137">
    <property type="entry name" value="ZIP4_N"/>
</dbReference>
<accession>A0A9Q1CTD3</accession>
<dbReference type="GO" id="GO:0030003">
    <property type="term" value="P:intracellular monoatomic cation homeostasis"/>
    <property type="evidence" value="ECO:0007669"/>
    <property type="project" value="TreeGrafter"/>
</dbReference>
<comment type="caution">
    <text evidence="12">The sequence shown here is derived from an EMBL/GenBank/DDBJ whole genome shotgun (WGS) entry which is preliminary data.</text>
</comment>
<dbReference type="InterPro" id="IPR003689">
    <property type="entry name" value="ZIP"/>
</dbReference>
<feature type="transmembrane region" description="Helical" evidence="8">
    <location>
        <begin position="621"/>
        <end position="646"/>
    </location>
</feature>
<comment type="similarity">
    <text evidence="2">Belongs to the ZIP transporter (TC 2.A.5) family.</text>
</comment>
<evidence type="ECO:0000256" key="8">
    <source>
        <dbReference type="SAM" id="Phobius"/>
    </source>
</evidence>
<evidence type="ECO:0000256" key="5">
    <source>
        <dbReference type="ARBA" id="ARBA00023136"/>
    </source>
</evidence>
<dbReference type="OrthoDB" id="200954at2759"/>
<sequence length="715" mass="77958">MRVVCTVLVLGILLICFPERGLFEGEDGHSHGGQDSGHGHGDTDGHGDHDQEPFYVVNKYLLQLELTSLENGQEPESIGYGQAETVVHSLLERFECSERLNEEDCEKCAESLTSHIFVTTGIDESSGLSEEDFEKASVILFRLLSLEEIRDTCSNTSWADSIHEYAETVLDQLDGTPDTLTEEELESILDEMGHSYHPSSTSKCFNVESVFENGVMNHEDGATEEELFHISTLIVSYLFQGYCIGAPKNVDPQEFTDYIFSKYGHDGVISEAHFEEILTLLSIGGAVDDGHGHEDVHDHAKRSIRSRDSNVRLRRDHADNHTDEHVDVHTHGDEEGLLNITTTCFSGEQLLDIHGVDHEIGITVAQFGEMCPALIQQILSESCSAPSEGEKKDTTAAAWLYGTLAVFIVSLGAIFGLVIIPCLPVSVYDKFIHGLIALAVAVLAGDAIIHLLPLATGIHGHEAGVHVVHSPLDPELAYAWKSLACLLAIYFFYLLESLMGWWSGSEHTHPSDIHMAESGSFRNGKAAKSTSEAALTEHTDATSIDISNGRGNCLTRYGPIPMMVIIGDGLHNFGDGLAIGAAFSAGLGAGVSTSIAVFCHEVPHELGDLAILLKSGLKFKWALILNFLSALTAFAGLYLGIILASTEVARQWIFAITAGMFLYVALADMVMPQITHIRNVKDPLVTFMIQNVLFLVGTAFIFVIALYEDAINVTF</sequence>
<feature type="transmembrane region" description="Helical" evidence="8">
    <location>
        <begin position="478"/>
        <end position="495"/>
    </location>
</feature>
<dbReference type="InterPro" id="IPR050799">
    <property type="entry name" value="ZIP_Transporter"/>
</dbReference>
<comment type="catalytic activity">
    <reaction evidence="6">
        <text>Zn(2+)(in) = Zn(2+)(out)</text>
        <dbReference type="Rhea" id="RHEA:29351"/>
        <dbReference type="ChEBI" id="CHEBI:29105"/>
    </reaction>
</comment>
<evidence type="ECO:0000256" key="2">
    <source>
        <dbReference type="ARBA" id="ARBA00006939"/>
    </source>
</evidence>
<dbReference type="GO" id="GO:0005886">
    <property type="term" value="C:plasma membrane"/>
    <property type="evidence" value="ECO:0007669"/>
    <property type="project" value="TreeGrafter"/>
</dbReference>
<keyword evidence="4 8" id="KW-1133">Transmembrane helix</keyword>
<dbReference type="GO" id="GO:0140410">
    <property type="term" value="F:monoatomic cation:bicarbonate symporter activity"/>
    <property type="evidence" value="ECO:0007669"/>
    <property type="project" value="TreeGrafter"/>
</dbReference>
<gene>
    <name evidence="12" type="ORF">HOLleu_04480</name>
</gene>
<evidence type="ECO:0000256" key="9">
    <source>
        <dbReference type="SAM" id="SignalP"/>
    </source>
</evidence>
<dbReference type="Pfam" id="PF02535">
    <property type="entry name" value="Zip"/>
    <property type="match status" value="1"/>
</dbReference>
<dbReference type="PANTHER" id="PTHR12191">
    <property type="entry name" value="SOLUTE CARRIER FAMILY 39"/>
    <property type="match status" value="1"/>
</dbReference>
<evidence type="ECO:0000313" key="12">
    <source>
        <dbReference type="EMBL" id="KAJ8051056.1"/>
    </source>
</evidence>
<comment type="subcellular location">
    <subcellularLocation>
        <location evidence="1">Membrane</location>
        <topology evidence="1">Multi-pass membrane protein</topology>
    </subcellularLocation>
</comment>
<evidence type="ECO:0000256" key="3">
    <source>
        <dbReference type="ARBA" id="ARBA00022692"/>
    </source>
</evidence>
<dbReference type="Pfam" id="PF21116">
    <property type="entry name" value="EF-hand_Zip"/>
    <property type="match status" value="1"/>
</dbReference>
<keyword evidence="3 8" id="KW-0812">Transmembrane</keyword>
<evidence type="ECO:0000259" key="11">
    <source>
        <dbReference type="Pfam" id="PF21116"/>
    </source>
</evidence>
<keyword evidence="5 8" id="KW-0472">Membrane</keyword>
<dbReference type="GO" id="GO:0071578">
    <property type="term" value="P:zinc ion import across plasma membrane"/>
    <property type="evidence" value="ECO:0007669"/>
    <property type="project" value="TreeGrafter"/>
</dbReference>
<feature type="transmembrane region" description="Helical" evidence="8">
    <location>
        <begin position="683"/>
        <end position="707"/>
    </location>
</feature>
<evidence type="ECO:0000256" key="4">
    <source>
        <dbReference type="ARBA" id="ARBA00022989"/>
    </source>
</evidence>
<dbReference type="EMBL" id="JAIZAY010000001">
    <property type="protein sequence ID" value="KAJ8051056.1"/>
    <property type="molecule type" value="Genomic_DNA"/>
</dbReference>